<feature type="domain" description="Reverse transcriptase" evidence="2">
    <location>
        <begin position="113"/>
        <end position="292"/>
    </location>
</feature>
<dbReference type="PANTHER" id="PTHR24559:SF444">
    <property type="entry name" value="REVERSE TRANSCRIPTASE DOMAIN-CONTAINING PROTEIN"/>
    <property type="match status" value="1"/>
</dbReference>
<sequence>MTDQEWTDTQLLRAAGAKVLPEDFEKFRDRMERPHMSKEEILAKLPEVLHPLYHGFDPREADEIPPQRDKLDHAIEIQLDPETGKPPRPSSQRLRPLSRDEARAVKLYIDDMIRKGHIERSTSEWAAPLLVVKKPGGGIRICVDYRGLNAHTIKNRNTPPLIRDMLTKLSKAKFFSKVDVIAAFNKIRIKEEHKHLSAFITPYGLYQYTVMPFGMCNSPGTFQAYINDVLHEYLDEFCMAYLDDVIIFSETREEHDDHLLRVVTRLSNAGLPMDILKSEFFQEEVKFLGLLSHRTV</sequence>
<dbReference type="InterPro" id="IPR000477">
    <property type="entry name" value="RT_dom"/>
</dbReference>
<dbReference type="InterPro" id="IPR053134">
    <property type="entry name" value="RNA-dir_DNA_polymerase"/>
</dbReference>
<dbReference type="Gene3D" id="3.10.10.10">
    <property type="entry name" value="HIV Type 1 Reverse Transcriptase, subunit A, domain 1"/>
    <property type="match status" value="1"/>
</dbReference>
<dbReference type="InterPro" id="IPR043502">
    <property type="entry name" value="DNA/RNA_pol_sf"/>
</dbReference>
<reference evidence="3" key="1">
    <citation type="journal article" date="2018" name="BMC Genomics">
        <title>Comparative genomics of the wheat fungal pathogen Pyrenophora tritici-repentis reveals chromosomal variations and genome plasticity.</title>
        <authorList>
            <person name="Moolhuijzen P."/>
            <person name="See P.T."/>
            <person name="Hane J.K."/>
            <person name="Shi G."/>
            <person name="Liu Z."/>
            <person name="Oliver R.P."/>
            <person name="Moffat C.S."/>
        </authorList>
    </citation>
    <scope>NUCLEOTIDE SEQUENCE [LARGE SCALE GENOMIC DNA]</scope>
    <source>
        <strain evidence="3">M4</strain>
    </source>
</reference>
<dbReference type="GeneID" id="90955691"/>
<dbReference type="Proteomes" id="UP000245464">
    <property type="component" value="Chromosome 2"/>
</dbReference>
<proteinExistence type="predicted"/>
<organism evidence="3 4">
    <name type="scientific">Pyrenophora tritici-repentis</name>
    <dbReference type="NCBI Taxonomy" id="45151"/>
    <lineage>
        <taxon>Eukaryota</taxon>
        <taxon>Fungi</taxon>
        <taxon>Dikarya</taxon>
        <taxon>Ascomycota</taxon>
        <taxon>Pezizomycotina</taxon>
        <taxon>Dothideomycetes</taxon>
        <taxon>Pleosporomycetidae</taxon>
        <taxon>Pleosporales</taxon>
        <taxon>Pleosporineae</taxon>
        <taxon>Pleosporaceae</taxon>
        <taxon>Pyrenophora</taxon>
    </lineage>
</organism>
<dbReference type="PANTHER" id="PTHR24559">
    <property type="entry name" value="TRANSPOSON TY3-I GAG-POL POLYPROTEIN"/>
    <property type="match status" value="1"/>
</dbReference>
<dbReference type="Pfam" id="PF00078">
    <property type="entry name" value="RVT_1"/>
    <property type="match status" value="1"/>
</dbReference>
<comment type="caution">
    <text evidence="3">The sequence shown here is derived from an EMBL/GenBank/DDBJ whole genome shotgun (WGS) entry which is preliminary data.</text>
</comment>
<gene>
    <name evidence="3" type="ORF">PtrM4_073290</name>
</gene>
<dbReference type="InterPro" id="IPR043128">
    <property type="entry name" value="Rev_trsase/Diguanyl_cyclase"/>
</dbReference>
<dbReference type="KEGG" id="ptrr:90955691"/>
<protein>
    <recommendedName>
        <fullName evidence="2">Reverse transcriptase domain-containing protein</fullName>
    </recommendedName>
</protein>
<dbReference type="RefSeq" id="XP_065964655.1">
    <property type="nucleotide sequence ID" value="XM_066106028.1"/>
</dbReference>
<evidence type="ECO:0000256" key="1">
    <source>
        <dbReference type="SAM" id="MobiDB-lite"/>
    </source>
</evidence>
<dbReference type="PROSITE" id="PS50878">
    <property type="entry name" value="RT_POL"/>
    <property type="match status" value="1"/>
</dbReference>
<dbReference type="EMBL" id="NQIK02000002">
    <property type="protein sequence ID" value="KAF7575705.1"/>
    <property type="molecule type" value="Genomic_DNA"/>
</dbReference>
<dbReference type="SUPFAM" id="SSF56672">
    <property type="entry name" value="DNA/RNA polymerases"/>
    <property type="match status" value="1"/>
</dbReference>
<evidence type="ECO:0000259" key="2">
    <source>
        <dbReference type="PROSITE" id="PS50878"/>
    </source>
</evidence>
<dbReference type="CDD" id="cd01647">
    <property type="entry name" value="RT_LTR"/>
    <property type="match status" value="1"/>
</dbReference>
<accession>A0A834S663</accession>
<evidence type="ECO:0000313" key="4">
    <source>
        <dbReference type="Proteomes" id="UP000245464"/>
    </source>
</evidence>
<name>A0A834S663_9PLEO</name>
<evidence type="ECO:0000313" key="3">
    <source>
        <dbReference type="EMBL" id="KAF7575705.1"/>
    </source>
</evidence>
<dbReference type="AlphaFoldDB" id="A0A834S663"/>
<feature type="region of interest" description="Disordered" evidence="1">
    <location>
        <begin position="78"/>
        <end position="97"/>
    </location>
</feature>
<dbReference type="Gene3D" id="3.30.70.270">
    <property type="match status" value="1"/>
</dbReference>